<proteinExistence type="predicted"/>
<feature type="transmembrane region" description="Helical" evidence="2">
    <location>
        <begin position="250"/>
        <end position="274"/>
    </location>
</feature>
<protein>
    <recommendedName>
        <fullName evidence="6">Transmembrane protein</fullName>
    </recommendedName>
</protein>
<gene>
    <name evidence="4" type="ORF">HPB51_006862</name>
</gene>
<dbReference type="AlphaFoldDB" id="A0A9J6E7V1"/>
<keyword evidence="5" id="KW-1185">Reference proteome</keyword>
<dbReference type="VEuPathDB" id="VectorBase:LOC119164143"/>
<evidence type="ECO:0000313" key="4">
    <source>
        <dbReference type="EMBL" id="KAH8030430.1"/>
    </source>
</evidence>
<keyword evidence="3" id="KW-0732">Signal</keyword>
<comment type="caution">
    <text evidence="4">The sequence shown here is derived from an EMBL/GenBank/DDBJ whole genome shotgun (WGS) entry which is preliminary data.</text>
</comment>
<reference evidence="4" key="1">
    <citation type="journal article" date="2020" name="Cell">
        <title>Large-Scale Comparative Analyses of Tick Genomes Elucidate Their Genetic Diversity and Vector Capacities.</title>
        <authorList>
            <consortium name="Tick Genome and Microbiome Consortium (TIGMIC)"/>
            <person name="Jia N."/>
            <person name="Wang J."/>
            <person name="Shi W."/>
            <person name="Du L."/>
            <person name="Sun Y."/>
            <person name="Zhan W."/>
            <person name="Jiang J.F."/>
            <person name="Wang Q."/>
            <person name="Zhang B."/>
            <person name="Ji P."/>
            <person name="Bell-Sakyi L."/>
            <person name="Cui X.M."/>
            <person name="Yuan T.T."/>
            <person name="Jiang B.G."/>
            <person name="Yang W.F."/>
            <person name="Lam T.T."/>
            <person name="Chang Q.C."/>
            <person name="Ding S.J."/>
            <person name="Wang X.J."/>
            <person name="Zhu J.G."/>
            <person name="Ruan X.D."/>
            <person name="Zhao L."/>
            <person name="Wei J.T."/>
            <person name="Ye R.Z."/>
            <person name="Que T.C."/>
            <person name="Du C.H."/>
            <person name="Zhou Y.H."/>
            <person name="Cheng J.X."/>
            <person name="Dai P.F."/>
            <person name="Guo W.B."/>
            <person name="Han X.H."/>
            <person name="Huang E.J."/>
            <person name="Li L.F."/>
            <person name="Wei W."/>
            <person name="Gao Y.C."/>
            <person name="Liu J.Z."/>
            <person name="Shao H.Z."/>
            <person name="Wang X."/>
            <person name="Wang C.C."/>
            <person name="Yang T.C."/>
            <person name="Huo Q.B."/>
            <person name="Li W."/>
            <person name="Chen H.Y."/>
            <person name="Chen S.E."/>
            <person name="Zhou L.G."/>
            <person name="Ni X.B."/>
            <person name="Tian J.H."/>
            <person name="Sheng Y."/>
            <person name="Liu T."/>
            <person name="Pan Y.S."/>
            <person name="Xia L.Y."/>
            <person name="Li J."/>
            <person name="Zhao F."/>
            <person name="Cao W.C."/>
        </authorList>
    </citation>
    <scope>NUCLEOTIDE SEQUENCE</scope>
    <source>
        <strain evidence="4">Rmic-2018</strain>
    </source>
</reference>
<evidence type="ECO:0008006" key="6">
    <source>
        <dbReference type="Google" id="ProtNLM"/>
    </source>
</evidence>
<evidence type="ECO:0000256" key="2">
    <source>
        <dbReference type="SAM" id="Phobius"/>
    </source>
</evidence>
<feature type="chain" id="PRO_5039897932" description="Transmembrane protein" evidence="3">
    <location>
        <begin position="21"/>
        <end position="435"/>
    </location>
</feature>
<evidence type="ECO:0000313" key="5">
    <source>
        <dbReference type="Proteomes" id="UP000821866"/>
    </source>
</evidence>
<keyword evidence="2" id="KW-0812">Transmembrane</keyword>
<organism evidence="4 5">
    <name type="scientific">Rhipicephalus microplus</name>
    <name type="common">Cattle tick</name>
    <name type="synonym">Boophilus microplus</name>
    <dbReference type="NCBI Taxonomy" id="6941"/>
    <lineage>
        <taxon>Eukaryota</taxon>
        <taxon>Metazoa</taxon>
        <taxon>Ecdysozoa</taxon>
        <taxon>Arthropoda</taxon>
        <taxon>Chelicerata</taxon>
        <taxon>Arachnida</taxon>
        <taxon>Acari</taxon>
        <taxon>Parasitiformes</taxon>
        <taxon>Ixodida</taxon>
        <taxon>Ixodoidea</taxon>
        <taxon>Ixodidae</taxon>
        <taxon>Rhipicephalinae</taxon>
        <taxon>Rhipicephalus</taxon>
        <taxon>Boophilus</taxon>
    </lineage>
</organism>
<reference evidence="4" key="2">
    <citation type="submission" date="2021-09" db="EMBL/GenBank/DDBJ databases">
        <authorList>
            <person name="Jia N."/>
            <person name="Wang J."/>
            <person name="Shi W."/>
            <person name="Du L."/>
            <person name="Sun Y."/>
            <person name="Zhan W."/>
            <person name="Jiang J."/>
            <person name="Wang Q."/>
            <person name="Zhang B."/>
            <person name="Ji P."/>
            <person name="Sakyi L.B."/>
            <person name="Cui X."/>
            <person name="Yuan T."/>
            <person name="Jiang B."/>
            <person name="Yang W."/>
            <person name="Lam T.T.-Y."/>
            <person name="Chang Q."/>
            <person name="Ding S."/>
            <person name="Wang X."/>
            <person name="Zhu J."/>
            <person name="Ruan X."/>
            <person name="Zhao L."/>
            <person name="Wei J."/>
            <person name="Que T."/>
            <person name="Du C."/>
            <person name="Cheng J."/>
            <person name="Dai P."/>
            <person name="Han X."/>
            <person name="Huang E."/>
            <person name="Gao Y."/>
            <person name="Liu J."/>
            <person name="Shao H."/>
            <person name="Ye R."/>
            <person name="Li L."/>
            <person name="Wei W."/>
            <person name="Wang X."/>
            <person name="Wang C."/>
            <person name="Huo Q."/>
            <person name="Li W."/>
            <person name="Guo W."/>
            <person name="Chen H."/>
            <person name="Chen S."/>
            <person name="Zhou L."/>
            <person name="Zhou L."/>
            <person name="Ni X."/>
            <person name="Tian J."/>
            <person name="Zhou Y."/>
            <person name="Sheng Y."/>
            <person name="Liu T."/>
            <person name="Pan Y."/>
            <person name="Xia L."/>
            <person name="Li J."/>
            <person name="Zhao F."/>
            <person name="Cao W."/>
        </authorList>
    </citation>
    <scope>NUCLEOTIDE SEQUENCE</scope>
    <source>
        <strain evidence="4">Rmic-2018</strain>
        <tissue evidence="4">Larvae</tissue>
    </source>
</reference>
<feature type="signal peptide" evidence="3">
    <location>
        <begin position="1"/>
        <end position="20"/>
    </location>
</feature>
<sequence>MVSGTVLVMSSCCLLVFTDGHVTATKENLAMSSPIGRPAASVLAAMVFRTLLCTLVISACSLAALASPHGVAMTTTELPLPPSTKSVPTVRPTELSSLSVREFYNTSPKPSRTDEPPSNGAGPGSSNLRPLPLRPPLPRRYRPRFGLGRPTLSKGLYPSFQVYSANDGRGAHQGDTSGPDSKMPSQHKDHYSKSSKVTHNPETRESKGASPVRSASPEPRLNATLEATTNSTVDEDATGVTAMVLSESTIWTLALCATMIVAAVAFFAVVLAVCRCRQQRERRKRFMKTHKNIRVMQNMVKVAKRRQKEAMMGQGPFARVLRTMRQRQAFLTNYSDTGRRDDCLHACIIPAKKKYMYPTSSTADDAEPNHRAVYYIFCWDVSRRAALIDSAGFYGNNLPQRYEAFVGERRWCQVPPSDRKRQHGFAKHTRCGVVR</sequence>
<feature type="region of interest" description="Disordered" evidence="1">
    <location>
        <begin position="76"/>
        <end position="232"/>
    </location>
</feature>
<feature type="compositionally biased region" description="Polar residues" evidence="1">
    <location>
        <begin position="76"/>
        <end position="87"/>
    </location>
</feature>
<accession>A0A9J6E7V1</accession>
<feature type="compositionally biased region" description="Polar residues" evidence="1">
    <location>
        <begin position="94"/>
        <end position="110"/>
    </location>
</feature>
<keyword evidence="2" id="KW-1133">Transmembrane helix</keyword>
<evidence type="ECO:0000256" key="1">
    <source>
        <dbReference type="SAM" id="MobiDB-lite"/>
    </source>
</evidence>
<dbReference type="Proteomes" id="UP000821866">
    <property type="component" value="Chromosome 3"/>
</dbReference>
<evidence type="ECO:0000256" key="3">
    <source>
        <dbReference type="SAM" id="SignalP"/>
    </source>
</evidence>
<dbReference type="EMBL" id="JABSTU010000005">
    <property type="protein sequence ID" value="KAH8030430.1"/>
    <property type="molecule type" value="Genomic_DNA"/>
</dbReference>
<name>A0A9J6E7V1_RHIMP</name>
<keyword evidence="2" id="KW-0472">Membrane</keyword>